<sequence>MSTAKTRRTRPATSAACDITPPRFMRWNSGYSKWFDRGSPEKSLSSFEIDDASFLECLVNDVGSPDDSLRRPFLARTPPKPEVVVCAALTSSTPAPQRSKKKVTFASSDAAAAKAMASSMPDLLEPPVPAAPRVEVEEQAQSKPRTRNSFVFSAFSKMPFSSTKRSGSCVEIAPSNVDQR</sequence>
<name>A0A6M2CHY6_RHIMP</name>
<evidence type="ECO:0000256" key="1">
    <source>
        <dbReference type="SAM" id="MobiDB-lite"/>
    </source>
</evidence>
<feature type="region of interest" description="Disordered" evidence="1">
    <location>
        <begin position="117"/>
        <end position="180"/>
    </location>
</feature>
<protein>
    <submittedName>
        <fullName evidence="2">Uncharacterized protein</fullName>
    </submittedName>
</protein>
<dbReference type="VEuPathDB" id="VectorBase:LOC119163446"/>
<reference evidence="2" key="1">
    <citation type="submission" date="2019-09" db="EMBL/GenBank/DDBJ databases">
        <title>Organ-specific transcriptomic study of the physiology of the cattle tick, Rhipicephalus microplus.</title>
        <authorList>
            <person name="Tirloni L."/>
            <person name="Braz G."/>
            <person name="Gandara A.C.P."/>
            <person name="Sabadin G.A."/>
            <person name="da Silva R.M."/>
            <person name="Guizzo M.G."/>
            <person name="Machado J.A."/>
            <person name="Costa E.P."/>
            <person name="Gomes H.F."/>
            <person name="Moraes J."/>
            <person name="Mota M.B.S."/>
            <person name="Mesquita R.D."/>
            <person name="Alvarenga P.H."/>
            <person name="Alves F."/>
            <person name="Seixas A."/>
            <person name="da Fonseca R.N."/>
            <person name="Fogaca A."/>
            <person name="Logullo C."/>
            <person name="Tanaka A."/>
            <person name="Daffre S."/>
            <person name="Termignoni C."/>
            <person name="Vaz I.S.Jr."/>
            <person name="Oliveira P.L."/>
            <person name="Ribeiro J.M."/>
        </authorList>
    </citation>
    <scope>NUCLEOTIDE SEQUENCE</scope>
    <source>
        <strain evidence="2">Porto Alegre</strain>
    </source>
</reference>
<dbReference type="AlphaFoldDB" id="A0A6M2CHY6"/>
<dbReference type="EMBL" id="GHWJ01000167">
    <property type="protein sequence ID" value="NOV32904.1"/>
    <property type="molecule type" value="Transcribed_RNA"/>
</dbReference>
<dbReference type="OrthoDB" id="6489613at2759"/>
<proteinExistence type="predicted"/>
<organism evidence="2">
    <name type="scientific">Rhipicephalus microplus</name>
    <name type="common">Cattle tick</name>
    <name type="synonym">Boophilus microplus</name>
    <dbReference type="NCBI Taxonomy" id="6941"/>
    <lineage>
        <taxon>Eukaryota</taxon>
        <taxon>Metazoa</taxon>
        <taxon>Ecdysozoa</taxon>
        <taxon>Arthropoda</taxon>
        <taxon>Chelicerata</taxon>
        <taxon>Arachnida</taxon>
        <taxon>Acari</taxon>
        <taxon>Parasitiformes</taxon>
        <taxon>Ixodida</taxon>
        <taxon>Ixodoidea</taxon>
        <taxon>Ixodidae</taxon>
        <taxon>Rhipicephalinae</taxon>
        <taxon>Rhipicephalus</taxon>
        <taxon>Boophilus</taxon>
    </lineage>
</organism>
<evidence type="ECO:0000313" key="2">
    <source>
        <dbReference type="EMBL" id="NOV32904.1"/>
    </source>
</evidence>
<accession>A0A6M2CHY6</accession>